<dbReference type="PANTHER" id="PTHR33269:SF17">
    <property type="entry name" value="NADH-UBIQUINONE OXIDOREDUCTASE CHAIN 6"/>
    <property type="match status" value="1"/>
</dbReference>
<dbReference type="InterPro" id="IPR001457">
    <property type="entry name" value="NADH_UbQ/plastoQ_OxRdtase_su6"/>
</dbReference>
<protein>
    <submittedName>
        <fullName evidence="2">NADH-quinone oxidoreductase subunit J</fullName>
        <ecNumber evidence="2">1.6.5.9</ecNumber>
    </submittedName>
</protein>
<organism evidence="2 3">
    <name type="scientific">Oxyplasma meridianum</name>
    <dbReference type="NCBI Taxonomy" id="3073602"/>
    <lineage>
        <taxon>Archaea</taxon>
        <taxon>Methanobacteriati</taxon>
        <taxon>Thermoplasmatota</taxon>
        <taxon>Thermoplasmata</taxon>
        <taxon>Thermoplasmatales</taxon>
        <taxon>Thermoplasmataceae</taxon>
        <taxon>Oxyplasma</taxon>
    </lineage>
</organism>
<keyword evidence="2" id="KW-0560">Oxidoreductase</keyword>
<proteinExistence type="predicted"/>
<feature type="transmembrane region" description="Helical" evidence="1">
    <location>
        <begin position="31"/>
        <end position="52"/>
    </location>
</feature>
<dbReference type="GO" id="GO:0050136">
    <property type="term" value="F:NADH dehydrogenase (quinone) (non-electrogenic) activity"/>
    <property type="evidence" value="ECO:0007669"/>
    <property type="project" value="UniProtKB-EC"/>
</dbReference>
<reference evidence="2 3" key="1">
    <citation type="submission" date="2023-09" db="EMBL/GenBank/DDBJ databases">
        <authorList>
            <person name="Golyshina O.V."/>
            <person name="Lunev E.A."/>
            <person name="Bargiela R."/>
            <person name="Gaines M.C."/>
            <person name="Daum B."/>
            <person name="Bale N.J."/>
            <person name="Koenen M."/>
            <person name="Sinninghe Damst J.S."/>
            <person name="Yakimov M."/>
            <person name="Golyshin P.N."/>
        </authorList>
    </citation>
    <scope>NUCLEOTIDE SEQUENCE [LARGE SCALE GENOMIC DNA]</scope>
    <source>
        <strain evidence="2 3">M1</strain>
    </source>
</reference>
<evidence type="ECO:0000313" key="3">
    <source>
        <dbReference type="Proteomes" id="UP001451606"/>
    </source>
</evidence>
<dbReference type="Gene3D" id="1.20.120.1200">
    <property type="entry name" value="NADH-ubiquinone/plastoquinone oxidoreductase chain 6, subunit NuoJ"/>
    <property type="match status" value="1"/>
</dbReference>
<keyword evidence="1" id="KW-0812">Transmembrane</keyword>
<dbReference type="KEGG" id="omr:OXIME_001153"/>
<dbReference type="GO" id="GO:0008137">
    <property type="term" value="F:NADH dehydrogenase (ubiquinone) activity"/>
    <property type="evidence" value="ECO:0007669"/>
    <property type="project" value="InterPro"/>
</dbReference>
<sequence>MIFSIIFLIFAAIIVILALITISAKNLVHSSVWLMIFLFVLSALFIFLGGSIVGAVELLVFVGAVVTLLVFTLMLTGGKEIE</sequence>
<evidence type="ECO:0000313" key="2">
    <source>
        <dbReference type="EMBL" id="WYY00575.1"/>
    </source>
</evidence>
<name>A0AAX4NHF1_9ARCH</name>
<dbReference type="EMBL" id="CP133772">
    <property type="protein sequence ID" value="WYY00575.1"/>
    <property type="molecule type" value="Genomic_DNA"/>
</dbReference>
<dbReference type="PANTHER" id="PTHR33269">
    <property type="entry name" value="NADH-UBIQUINONE OXIDOREDUCTASE CHAIN 6"/>
    <property type="match status" value="1"/>
</dbReference>
<dbReference type="InterPro" id="IPR042106">
    <property type="entry name" value="Nuo/plastoQ_OxRdtase_6_NuoJ"/>
</dbReference>
<feature type="transmembrane region" description="Helical" evidence="1">
    <location>
        <begin position="58"/>
        <end position="76"/>
    </location>
</feature>
<feature type="transmembrane region" description="Helical" evidence="1">
    <location>
        <begin position="6"/>
        <end position="24"/>
    </location>
</feature>
<keyword evidence="1" id="KW-1133">Transmembrane helix</keyword>
<dbReference type="Pfam" id="PF00499">
    <property type="entry name" value="Oxidored_q3"/>
    <property type="match status" value="1"/>
</dbReference>
<dbReference type="RefSeq" id="WP_393970909.1">
    <property type="nucleotide sequence ID" value="NZ_CP133772.1"/>
</dbReference>
<dbReference type="EC" id="1.6.5.9" evidence="2"/>
<dbReference type="NCBIfam" id="NF005023">
    <property type="entry name" value="PRK06433.1-2"/>
    <property type="match status" value="1"/>
</dbReference>
<keyword evidence="1" id="KW-0472">Membrane</keyword>
<dbReference type="Proteomes" id="UP001451606">
    <property type="component" value="Chromosome"/>
</dbReference>
<gene>
    <name evidence="2" type="ORF">OXIME_001153</name>
</gene>
<keyword evidence="3" id="KW-1185">Reference proteome</keyword>
<dbReference type="AlphaFoldDB" id="A0AAX4NHF1"/>
<accession>A0AAX4NHF1</accession>
<evidence type="ECO:0000256" key="1">
    <source>
        <dbReference type="SAM" id="Phobius"/>
    </source>
</evidence>
<dbReference type="GeneID" id="95967890"/>